<proteinExistence type="predicted"/>
<sequence>MENIEDLDLSWIHEFEKIDNEYKNYYTEDLQFISIHSIYINKDNSIEKIKEEKIMFKTLGILQKEELLRIIKNNVCSNGIKYSLLSILKFNINIEPENLKTFLRSKNENIGNTFLHSIKNIDSIKFDKSISLFHDINDLIIIFHQKNKNLPSFTKKIYIQTISNKKTKRKLFKESI</sequence>
<organism evidence="1">
    <name type="scientific">viral metagenome</name>
    <dbReference type="NCBI Taxonomy" id="1070528"/>
    <lineage>
        <taxon>unclassified sequences</taxon>
        <taxon>metagenomes</taxon>
        <taxon>organismal metagenomes</taxon>
    </lineage>
</organism>
<evidence type="ECO:0000313" key="1">
    <source>
        <dbReference type="EMBL" id="QHU19300.1"/>
    </source>
</evidence>
<reference evidence="1" key="1">
    <citation type="journal article" date="2020" name="Nature">
        <title>Giant virus diversity and host interactions through global metagenomics.</title>
        <authorList>
            <person name="Schulz F."/>
            <person name="Roux S."/>
            <person name="Paez-Espino D."/>
            <person name="Jungbluth S."/>
            <person name="Walsh D.A."/>
            <person name="Denef V.J."/>
            <person name="McMahon K.D."/>
            <person name="Konstantinidis K.T."/>
            <person name="Eloe-Fadrosh E.A."/>
            <person name="Kyrpides N.C."/>
            <person name="Woyke T."/>
        </authorList>
    </citation>
    <scope>NUCLEOTIDE SEQUENCE</scope>
    <source>
        <strain evidence="1">GVMAG-S-3300013014-104</strain>
    </source>
</reference>
<dbReference type="AlphaFoldDB" id="A0A6C0KRE0"/>
<name>A0A6C0KRE0_9ZZZZ</name>
<dbReference type="EMBL" id="MN740947">
    <property type="protein sequence ID" value="QHU19300.1"/>
    <property type="molecule type" value="Genomic_DNA"/>
</dbReference>
<protein>
    <submittedName>
        <fullName evidence="1">Uncharacterized protein</fullName>
    </submittedName>
</protein>
<accession>A0A6C0KRE0</accession>